<dbReference type="Gene3D" id="1.10.533.10">
    <property type="entry name" value="Death Domain, Fas"/>
    <property type="match status" value="1"/>
</dbReference>
<dbReference type="GO" id="GO:0042981">
    <property type="term" value="P:regulation of apoptotic process"/>
    <property type="evidence" value="ECO:0007669"/>
    <property type="project" value="InterPro"/>
</dbReference>
<name>A0A6J0J9S6_9PASS</name>
<accession>A0A6J0J9S6</accession>
<organism evidence="2 3">
    <name type="scientific">Lepidothrix coronata</name>
    <name type="common">blue-crowned manakin</name>
    <dbReference type="NCBI Taxonomy" id="321398"/>
    <lineage>
        <taxon>Eukaryota</taxon>
        <taxon>Metazoa</taxon>
        <taxon>Chordata</taxon>
        <taxon>Craniata</taxon>
        <taxon>Vertebrata</taxon>
        <taxon>Euteleostomi</taxon>
        <taxon>Archelosauria</taxon>
        <taxon>Archosauria</taxon>
        <taxon>Dinosauria</taxon>
        <taxon>Saurischia</taxon>
        <taxon>Theropoda</taxon>
        <taxon>Coelurosauria</taxon>
        <taxon>Aves</taxon>
        <taxon>Neognathae</taxon>
        <taxon>Neoaves</taxon>
        <taxon>Telluraves</taxon>
        <taxon>Australaves</taxon>
        <taxon>Passeriformes</taxon>
        <taxon>Pipridae</taxon>
        <taxon>Lepidothrix</taxon>
    </lineage>
</organism>
<feature type="non-terminal residue" evidence="3">
    <location>
        <position position="131"/>
    </location>
</feature>
<reference evidence="3" key="1">
    <citation type="submission" date="2025-08" db="UniProtKB">
        <authorList>
            <consortium name="RefSeq"/>
        </authorList>
    </citation>
    <scope>IDENTIFICATION</scope>
</reference>
<dbReference type="SMART" id="SM00031">
    <property type="entry name" value="DED"/>
    <property type="match status" value="1"/>
</dbReference>
<sequence>MAEYRVLLEELAQNITAEDLEQLKSACREDIPSGEGDAISTGQHWFDFLERHSKLDRANLSYIEHIFEISRRPDLLTLYPCIPVSMYPCIPVSIYPCIHVSMYPCISTANLSYIEHIFEISRRPDLLTLYP</sequence>
<dbReference type="CTD" id="8682"/>
<dbReference type="Pfam" id="PF01335">
    <property type="entry name" value="DED"/>
    <property type="match status" value="1"/>
</dbReference>
<dbReference type="AlphaFoldDB" id="A0A6J0J9S6"/>
<keyword evidence="2" id="KW-1185">Reference proteome</keyword>
<feature type="domain" description="DED" evidence="1">
    <location>
        <begin position="3"/>
        <end position="81"/>
    </location>
</feature>
<evidence type="ECO:0000313" key="2">
    <source>
        <dbReference type="Proteomes" id="UP000504624"/>
    </source>
</evidence>
<dbReference type="RefSeq" id="XP_017695698.1">
    <property type="nucleotide sequence ID" value="XM_017840209.1"/>
</dbReference>
<dbReference type="SUPFAM" id="SSF47986">
    <property type="entry name" value="DEATH domain"/>
    <property type="match status" value="1"/>
</dbReference>
<dbReference type="Proteomes" id="UP000504624">
    <property type="component" value="Unplaced"/>
</dbReference>
<proteinExistence type="predicted"/>
<evidence type="ECO:0000313" key="3">
    <source>
        <dbReference type="RefSeq" id="XP_017695698.1"/>
    </source>
</evidence>
<gene>
    <name evidence="3" type="primary">PEA15</name>
</gene>
<dbReference type="PROSITE" id="PS50168">
    <property type="entry name" value="DED"/>
    <property type="match status" value="1"/>
</dbReference>
<dbReference type="InterPro" id="IPR001875">
    <property type="entry name" value="DED_dom"/>
</dbReference>
<dbReference type="InterPro" id="IPR011029">
    <property type="entry name" value="DEATH-like_dom_sf"/>
</dbReference>
<dbReference type="GeneID" id="108510529"/>
<dbReference type="OrthoDB" id="9931131at2759"/>
<evidence type="ECO:0000259" key="1">
    <source>
        <dbReference type="PROSITE" id="PS50168"/>
    </source>
</evidence>
<protein>
    <submittedName>
        <fullName evidence="3">Astrocytic phosphoprotein PEA-15</fullName>
    </submittedName>
</protein>
<dbReference type="PANTHER" id="PTHR48169:SF1">
    <property type="entry name" value="ASTROCYTIC PHOSPHOPROTEIN PEA-15"/>
    <property type="match status" value="1"/>
</dbReference>
<dbReference type="PANTHER" id="PTHR48169">
    <property type="entry name" value="DED DOMAIN-CONTAINING PROTEIN"/>
    <property type="match status" value="1"/>
</dbReference>